<dbReference type="Pfam" id="PF08874">
    <property type="entry name" value="DUF1835"/>
    <property type="match status" value="1"/>
</dbReference>
<accession>A0ABU2Y279</accession>
<protein>
    <submittedName>
        <fullName evidence="2">DUF1835 domain-containing protein</fullName>
    </submittedName>
</protein>
<dbReference type="Proteomes" id="UP001252186">
    <property type="component" value="Unassembled WGS sequence"/>
</dbReference>
<dbReference type="EMBL" id="JAVRHV010000001">
    <property type="protein sequence ID" value="MDT0552307.1"/>
    <property type="molecule type" value="Genomic_DNA"/>
</dbReference>
<evidence type="ECO:0000259" key="1">
    <source>
        <dbReference type="Pfam" id="PF08874"/>
    </source>
</evidence>
<feature type="domain" description="DUF1835" evidence="1">
    <location>
        <begin position="5"/>
        <end position="116"/>
    </location>
</feature>
<evidence type="ECO:0000313" key="2">
    <source>
        <dbReference type="EMBL" id="MDT0552307.1"/>
    </source>
</evidence>
<dbReference type="RefSeq" id="WP_311592160.1">
    <property type="nucleotide sequence ID" value="NZ_JAVRHV010000001.1"/>
</dbReference>
<proteinExistence type="predicted"/>
<gene>
    <name evidence="2" type="ORF">RM519_03515</name>
</gene>
<name>A0ABU2Y279_9FLAO</name>
<comment type="caution">
    <text evidence="2">The sequence shown here is derived from an EMBL/GenBank/DDBJ whole genome shotgun (WGS) entry which is preliminary data.</text>
</comment>
<evidence type="ECO:0000313" key="3">
    <source>
        <dbReference type="Proteomes" id="UP001252186"/>
    </source>
</evidence>
<organism evidence="2 3">
    <name type="scientific">Urechidicola vernalis</name>
    <dbReference type="NCBI Taxonomy" id="3075600"/>
    <lineage>
        <taxon>Bacteria</taxon>
        <taxon>Pseudomonadati</taxon>
        <taxon>Bacteroidota</taxon>
        <taxon>Flavobacteriia</taxon>
        <taxon>Flavobacteriales</taxon>
        <taxon>Flavobacteriaceae</taxon>
        <taxon>Urechidicola</taxon>
    </lineage>
</organism>
<dbReference type="InterPro" id="IPR014973">
    <property type="entry name" value="DUF1835"/>
</dbReference>
<reference evidence="2 3" key="1">
    <citation type="submission" date="2023-09" db="EMBL/GenBank/DDBJ databases">
        <authorList>
            <person name="Rey-Velasco X."/>
        </authorList>
    </citation>
    <scope>NUCLEOTIDE SEQUENCE [LARGE SCALE GENOMIC DNA]</scope>
    <source>
        <strain evidence="2 3">P050</strain>
    </source>
</reference>
<sequence>MQQNIHILNGDALLTQFPQEILGERIVFRECLVDGPVDSNSLEDLYKFRAKFLNKNYPTISIDDYFNKSAKEIDRINAIPENSVINLWFEDDLFCQVNFWFILYLLKDKGCETFLVRPKKHTQFGFGSYNSGELIELLKTKTSISLNQDLVGLWASYKQNKVKNLITHATTLKQVFPFILNAVIAHVERLPTKSSKGRPAASLINIMNDLNPTEFSSVFKEFCKREPNYGFGDLQVKRIYNEILNI</sequence>
<keyword evidence="3" id="KW-1185">Reference proteome</keyword>